<evidence type="ECO:0000256" key="1">
    <source>
        <dbReference type="ARBA" id="ARBA00004161"/>
    </source>
</evidence>
<feature type="compositionally biased region" description="Acidic residues" evidence="12">
    <location>
        <begin position="980"/>
        <end position="989"/>
    </location>
</feature>
<dbReference type="GO" id="GO:0031672">
    <property type="term" value="C:A band"/>
    <property type="evidence" value="ECO:0007669"/>
    <property type="project" value="UniProtKB-SubCell"/>
</dbReference>
<evidence type="ECO:0000256" key="12">
    <source>
        <dbReference type="SAM" id="MobiDB-lite"/>
    </source>
</evidence>
<feature type="region of interest" description="Disordered" evidence="12">
    <location>
        <begin position="950"/>
        <end position="1089"/>
    </location>
</feature>
<organism evidence="14 15">
    <name type="scientific">Littorina saxatilis</name>
    <dbReference type="NCBI Taxonomy" id="31220"/>
    <lineage>
        <taxon>Eukaryota</taxon>
        <taxon>Metazoa</taxon>
        <taxon>Spiralia</taxon>
        <taxon>Lophotrochozoa</taxon>
        <taxon>Mollusca</taxon>
        <taxon>Gastropoda</taxon>
        <taxon>Caenogastropoda</taxon>
        <taxon>Littorinimorpha</taxon>
        <taxon>Littorinoidea</taxon>
        <taxon>Littorinidae</taxon>
        <taxon>Littorina</taxon>
    </lineage>
</organism>
<dbReference type="Gene3D" id="1.25.10.10">
    <property type="entry name" value="Leucine-rich Repeat Variant"/>
    <property type="match status" value="2"/>
</dbReference>
<dbReference type="SMART" id="SM00028">
    <property type="entry name" value="TPR"/>
    <property type="match status" value="3"/>
</dbReference>
<dbReference type="InterPro" id="IPR024660">
    <property type="entry name" value="UCS_central_dom"/>
</dbReference>
<evidence type="ECO:0000313" key="15">
    <source>
        <dbReference type="Proteomes" id="UP001374579"/>
    </source>
</evidence>
<comment type="subcellular location">
    <subcellularLocation>
        <location evidence="1">Cytoplasm</location>
        <location evidence="1">Myofibril</location>
        <location evidence="1">Sarcomere</location>
        <location evidence="1">A band</location>
    </subcellularLocation>
    <subcellularLocation>
        <location evidence="2">Cytoplasm</location>
        <location evidence="2">Myofibril</location>
        <location evidence="2">Sarcomere</location>
        <location evidence="2">Z line</location>
    </subcellularLocation>
    <subcellularLocation>
        <location evidence="3">Cytoplasm</location>
        <location evidence="3">Perinuclear region</location>
    </subcellularLocation>
</comment>
<sequence length="1089" mass="120390">MGESHTLKEEGNNHFKTGQYKEALKCYKQALGDASITDNEKAVIYKNRAACYLKLNDNQAAVDDCTASLLLVENDPKALFRRCQAYDALGKVEEAYKDVMTLMKVDPKNTAIVPYYQKLHPIIQEKAKQQNSLPSKVSQMFNLAFDPSVELDKRTQAFNNLIVLSRDDAGANLICQQGGMEHLLEAMKEKQEDVIIGALRVLASLARNSKKRATAVASALDLNILISVHGQGTKEVTSAAGHLLQMLLDWYAGLQDYRAGVKHVEEEKKKGERVRWPKLQIDEDEQKFVDQVFSVLIKVFDSSKVTPEARDSAMQLVMKNVTYKTGLSWSGKFLDTDGIERLLTVAGTQKLYKTLTITDMSRMHASAALSTIYEDLVSDKQRDKFKDKCCNFLKDLFGDKNVDSKIEAIEIISSLLQGPYDVGTMLLGMEGVVQIMLTMAASDNTHYQRVAVEAIVHSASKKDRCTGILKDAVPILKKLYQSADDSLKVRALVGLCKLGSFSGGDVSEQPMADGSTLYLSKICRKFLANTTKDCDLRKWATEGLAYLTLDAEVKEELVEDTTALQSIFELAKMPERNMTYACVTVLVNLTNSYDTADITPEMAELARFAKQHVPEEHEKDKHEWVIERILKLAKAGMVNALVALSSTESKNSRECLCRIFMAMATVDSLRGLLVQQGAVKALLQLVENNTDNGSVLAAHALAKIAVTLDPATAFPGQRVYEVVRPLISLLHNDRSGLQNFEALLSLTNLASTHESVRQRILSDSGLSAIERCMFEDHEMIRRAATECMCNMLMSEKVQEMFAGDNDRVKMLVLYAAEEDFHLVRAATGGLAFISANHKLCDKITQVNQWLDIIQQILVTENTEIQHRACHLVMNLMADSKDIATKLVQSQVLEILMAITKLEGPQYVEIRKCAQAALDLAKDHGLIKPFGAQACSLEQLREALQVKPLTITEIDENEEEGDDEDADKETSEEQTKKAYSAEEEEDEEFREEMGLTDDKEETSDVSDRLKGESEDGREGGEDGREGGEDGREGGEDGREGGEGSAAEVKAGEEKAAEPQKDSSSSSSVGKESGSEPAKEDSKPSENAAAT</sequence>
<keyword evidence="9 11" id="KW-0802">TPR repeat</keyword>
<evidence type="ECO:0000313" key="14">
    <source>
        <dbReference type="EMBL" id="KAK7091995.1"/>
    </source>
</evidence>
<evidence type="ECO:0000256" key="7">
    <source>
        <dbReference type="ARBA" id="ARBA00022541"/>
    </source>
</evidence>
<protein>
    <recommendedName>
        <fullName evidence="4">Protein unc-45 homolog B</fullName>
    </recommendedName>
</protein>
<evidence type="ECO:0000256" key="3">
    <source>
        <dbReference type="ARBA" id="ARBA00004556"/>
    </source>
</evidence>
<keyword evidence="7" id="KW-0517">Myogenesis</keyword>
<dbReference type="GO" id="GO:0030018">
    <property type="term" value="C:Z disc"/>
    <property type="evidence" value="ECO:0007669"/>
    <property type="project" value="UniProtKB-SubCell"/>
</dbReference>
<evidence type="ECO:0000256" key="11">
    <source>
        <dbReference type="PROSITE-ProRule" id="PRU00339"/>
    </source>
</evidence>
<feature type="domain" description="UNC-45/Cro1/She4 central" evidence="13">
    <location>
        <begin position="356"/>
        <end position="498"/>
    </location>
</feature>
<evidence type="ECO:0000256" key="6">
    <source>
        <dbReference type="ARBA" id="ARBA00022490"/>
    </source>
</evidence>
<dbReference type="GO" id="GO:0007517">
    <property type="term" value="P:muscle organ development"/>
    <property type="evidence" value="ECO:0007669"/>
    <property type="project" value="UniProtKB-KW"/>
</dbReference>
<keyword evidence="6" id="KW-0963">Cytoplasm</keyword>
<dbReference type="PROSITE" id="PS50005">
    <property type="entry name" value="TPR"/>
    <property type="match status" value="1"/>
</dbReference>
<dbReference type="SMART" id="SM00185">
    <property type="entry name" value="ARM"/>
    <property type="match status" value="3"/>
</dbReference>
<keyword evidence="15" id="KW-1185">Reference proteome</keyword>
<dbReference type="PANTHER" id="PTHR45994">
    <property type="entry name" value="FI21225P1"/>
    <property type="match status" value="1"/>
</dbReference>
<feature type="compositionally biased region" description="Acidic residues" evidence="12">
    <location>
        <begin position="952"/>
        <end position="966"/>
    </location>
</feature>
<dbReference type="InterPro" id="IPR016024">
    <property type="entry name" value="ARM-type_fold"/>
</dbReference>
<dbReference type="GO" id="GO:0030154">
    <property type="term" value="P:cell differentiation"/>
    <property type="evidence" value="ECO:0007669"/>
    <property type="project" value="UniProtKB-KW"/>
</dbReference>
<dbReference type="PANTHER" id="PTHR45994:SF1">
    <property type="entry name" value="FI21225P1"/>
    <property type="match status" value="1"/>
</dbReference>
<keyword evidence="10" id="KW-0143">Chaperone</keyword>
<evidence type="ECO:0000256" key="8">
    <source>
        <dbReference type="ARBA" id="ARBA00022782"/>
    </source>
</evidence>
<keyword evidence="8" id="KW-0221">Differentiation</keyword>
<dbReference type="GO" id="GO:0051879">
    <property type="term" value="F:Hsp90 protein binding"/>
    <property type="evidence" value="ECO:0007669"/>
    <property type="project" value="TreeGrafter"/>
</dbReference>
<evidence type="ECO:0000256" key="5">
    <source>
        <dbReference type="ARBA" id="ARBA00022473"/>
    </source>
</evidence>
<dbReference type="Gene3D" id="1.25.40.10">
    <property type="entry name" value="Tetratricopeptide repeat domain"/>
    <property type="match status" value="1"/>
</dbReference>
<dbReference type="InterPro" id="IPR000225">
    <property type="entry name" value="Armadillo"/>
</dbReference>
<proteinExistence type="predicted"/>
<evidence type="ECO:0000256" key="10">
    <source>
        <dbReference type="ARBA" id="ARBA00023186"/>
    </source>
</evidence>
<dbReference type="GO" id="GO:0048471">
    <property type="term" value="C:perinuclear region of cytoplasm"/>
    <property type="evidence" value="ECO:0007669"/>
    <property type="project" value="UniProtKB-SubCell"/>
</dbReference>
<evidence type="ECO:0000256" key="9">
    <source>
        <dbReference type="ARBA" id="ARBA00022803"/>
    </source>
</evidence>
<dbReference type="Pfam" id="PF11701">
    <property type="entry name" value="UNC45-central"/>
    <property type="match status" value="1"/>
</dbReference>
<reference evidence="14 15" key="1">
    <citation type="submission" date="2024-02" db="EMBL/GenBank/DDBJ databases">
        <title>Chromosome-scale genome assembly of the rough periwinkle Littorina saxatilis.</title>
        <authorList>
            <person name="De Jode A."/>
            <person name="Faria R."/>
            <person name="Formenti G."/>
            <person name="Sims Y."/>
            <person name="Smith T.P."/>
            <person name="Tracey A."/>
            <person name="Wood J.M.D."/>
            <person name="Zagrodzka Z.B."/>
            <person name="Johannesson K."/>
            <person name="Butlin R.K."/>
            <person name="Leder E.H."/>
        </authorList>
    </citation>
    <scope>NUCLEOTIDE SEQUENCE [LARGE SCALE GENOMIC DNA]</scope>
    <source>
        <strain evidence="14">Snail1</strain>
        <tissue evidence="14">Muscle</tissue>
    </source>
</reference>
<dbReference type="Proteomes" id="UP001374579">
    <property type="component" value="Unassembled WGS sequence"/>
</dbReference>
<evidence type="ECO:0000256" key="2">
    <source>
        <dbReference type="ARBA" id="ARBA00004216"/>
    </source>
</evidence>
<evidence type="ECO:0000259" key="13">
    <source>
        <dbReference type="Pfam" id="PF11701"/>
    </source>
</evidence>
<accession>A0AAN9ARS5</accession>
<comment type="caution">
    <text evidence="14">The sequence shown here is derived from an EMBL/GenBank/DDBJ whole genome shotgun (WGS) entry which is preliminary data.</text>
</comment>
<feature type="compositionally biased region" description="Basic and acidic residues" evidence="12">
    <location>
        <begin position="1004"/>
        <end position="1040"/>
    </location>
</feature>
<evidence type="ECO:0000256" key="4">
    <source>
        <dbReference type="ARBA" id="ARBA00020768"/>
    </source>
</evidence>
<keyword evidence="5" id="KW-0217">Developmental protein</keyword>
<dbReference type="SUPFAM" id="SSF48371">
    <property type="entry name" value="ARM repeat"/>
    <property type="match status" value="2"/>
</dbReference>
<dbReference type="EMBL" id="JBAMIC010000022">
    <property type="protein sequence ID" value="KAK7091995.1"/>
    <property type="molecule type" value="Genomic_DNA"/>
</dbReference>
<feature type="compositionally biased region" description="Basic and acidic residues" evidence="12">
    <location>
        <begin position="967"/>
        <end position="979"/>
    </location>
</feature>
<name>A0AAN9ARS5_9CAEN</name>
<dbReference type="SUPFAM" id="SSF48452">
    <property type="entry name" value="TPR-like"/>
    <property type="match status" value="1"/>
</dbReference>
<gene>
    <name evidence="14" type="ORF">V1264_009607</name>
</gene>
<feature type="compositionally biased region" description="Basic and acidic residues" evidence="12">
    <location>
        <begin position="1048"/>
        <end position="1059"/>
    </location>
</feature>
<feature type="compositionally biased region" description="Basic and acidic residues" evidence="12">
    <location>
        <begin position="1071"/>
        <end position="1082"/>
    </location>
</feature>
<feature type="compositionally biased region" description="Low complexity" evidence="12">
    <location>
        <begin position="1061"/>
        <end position="1070"/>
    </location>
</feature>
<dbReference type="InterPro" id="IPR011990">
    <property type="entry name" value="TPR-like_helical_dom_sf"/>
</dbReference>
<feature type="repeat" description="TPR" evidence="11">
    <location>
        <begin position="76"/>
        <end position="109"/>
    </location>
</feature>
<dbReference type="InterPro" id="IPR019734">
    <property type="entry name" value="TPR_rpt"/>
</dbReference>
<dbReference type="AlphaFoldDB" id="A0AAN9ARS5"/>
<dbReference type="InterPro" id="IPR011989">
    <property type="entry name" value="ARM-like"/>
</dbReference>